<dbReference type="Proteomes" id="UP000032142">
    <property type="component" value="Unassembled WGS sequence"/>
</dbReference>
<protein>
    <submittedName>
        <fullName evidence="1">Uncharacterized protein</fullName>
    </submittedName>
</protein>
<sequence>MSLGYLSIQTR</sequence>
<reference evidence="2" key="1">
    <citation type="submission" date="2014-09" db="EMBL/GenBank/DDBJ databases">
        <authorList>
            <person name="Mudge J."/>
            <person name="Ramaraj T."/>
            <person name="Lindquist I.E."/>
            <person name="Bharti A.K."/>
            <person name="Sundararajan A."/>
            <person name="Cameron C.T."/>
            <person name="Woodward J.E."/>
            <person name="May G.D."/>
            <person name="Brubaker C."/>
            <person name="Broadhvest J."/>
            <person name="Wilkins T.A."/>
        </authorList>
    </citation>
    <scope>NUCLEOTIDE SEQUENCE</scope>
    <source>
        <strain evidence="2">cv. AKA8401</strain>
    </source>
</reference>
<proteinExistence type="predicted"/>
<dbReference type="EMBL" id="JRRC01113544">
    <property type="protein sequence ID" value="KHG00124.1"/>
    <property type="molecule type" value="Genomic_DNA"/>
</dbReference>
<gene>
    <name evidence="1" type="ORF">F383_38763</name>
</gene>
<evidence type="ECO:0000313" key="2">
    <source>
        <dbReference type="Proteomes" id="UP000032142"/>
    </source>
</evidence>
<name>A0A0B0MKY3_GOSAR</name>
<comment type="caution">
    <text evidence="1">The sequence shown here is derived from an EMBL/GenBank/DDBJ whole genome shotgun (WGS) entry which is preliminary data.</text>
</comment>
<organism evidence="1 2">
    <name type="scientific">Gossypium arboreum</name>
    <name type="common">Tree cotton</name>
    <name type="synonym">Gossypium nanking</name>
    <dbReference type="NCBI Taxonomy" id="29729"/>
    <lineage>
        <taxon>Eukaryota</taxon>
        <taxon>Viridiplantae</taxon>
        <taxon>Streptophyta</taxon>
        <taxon>Embryophyta</taxon>
        <taxon>Tracheophyta</taxon>
        <taxon>Spermatophyta</taxon>
        <taxon>Magnoliopsida</taxon>
        <taxon>eudicotyledons</taxon>
        <taxon>Gunneridae</taxon>
        <taxon>Pentapetalae</taxon>
        <taxon>rosids</taxon>
        <taxon>malvids</taxon>
        <taxon>Malvales</taxon>
        <taxon>Malvaceae</taxon>
        <taxon>Malvoideae</taxon>
        <taxon>Gossypium</taxon>
    </lineage>
</organism>
<evidence type="ECO:0000313" key="1">
    <source>
        <dbReference type="EMBL" id="KHG00124.1"/>
    </source>
</evidence>
<accession>A0A0B0MKY3</accession>
<keyword evidence="2" id="KW-1185">Reference proteome</keyword>